<dbReference type="HOGENOM" id="CLU_1153894_0_0_1"/>
<evidence type="ECO:0000256" key="1">
    <source>
        <dbReference type="ARBA" id="ARBA00022603"/>
    </source>
</evidence>
<dbReference type="GO" id="GO:0032259">
    <property type="term" value="P:methylation"/>
    <property type="evidence" value="ECO:0007669"/>
    <property type="project" value="UniProtKB-KW"/>
</dbReference>
<keyword evidence="1" id="KW-0489">Methyltransferase</keyword>
<protein>
    <recommendedName>
        <fullName evidence="7">Methyltransferase-like protein 23</fullName>
    </recommendedName>
</protein>
<dbReference type="InParanoid" id="H2XYW1"/>
<evidence type="ECO:0000256" key="2">
    <source>
        <dbReference type="ARBA" id="ARBA00022679"/>
    </source>
</evidence>
<dbReference type="STRING" id="7719.ENSCINP00000034845"/>
<dbReference type="Proteomes" id="UP000008144">
    <property type="component" value="Chromosome 9"/>
</dbReference>
<dbReference type="GeneTree" id="ENSGT00510000048008"/>
<evidence type="ECO:0000256" key="4">
    <source>
        <dbReference type="ARBA" id="ARBA00043988"/>
    </source>
</evidence>
<organism evidence="5 6">
    <name type="scientific">Ciona intestinalis</name>
    <name type="common">Transparent sea squirt</name>
    <name type="synonym">Ascidia intestinalis</name>
    <dbReference type="NCBI Taxonomy" id="7719"/>
    <lineage>
        <taxon>Eukaryota</taxon>
        <taxon>Metazoa</taxon>
        <taxon>Chordata</taxon>
        <taxon>Tunicata</taxon>
        <taxon>Ascidiacea</taxon>
        <taxon>Phlebobranchia</taxon>
        <taxon>Cionidae</taxon>
        <taxon>Ciona</taxon>
    </lineage>
</organism>
<comment type="similarity">
    <text evidence="4">Belongs to the methyltransferase superfamily. METTL23 family.</text>
</comment>
<dbReference type="Pfam" id="PF10294">
    <property type="entry name" value="Methyltransf_16"/>
    <property type="match status" value="1"/>
</dbReference>
<dbReference type="GO" id="GO:0035642">
    <property type="term" value="F:histone H3R17 methyltransferase activity"/>
    <property type="evidence" value="ECO:0000318"/>
    <property type="project" value="GO_Central"/>
</dbReference>
<reference evidence="5" key="2">
    <citation type="journal article" date="2008" name="Genome Biol.">
        <title>Improved genome assembly and evidence-based global gene model set for the chordate Ciona intestinalis: new insight into intron and operon populations.</title>
        <authorList>
            <person name="Satou Y."/>
            <person name="Mineta K."/>
            <person name="Ogasawara M."/>
            <person name="Sasakura Y."/>
            <person name="Shoguchi E."/>
            <person name="Ueno K."/>
            <person name="Yamada L."/>
            <person name="Matsumoto J."/>
            <person name="Wasserscheid J."/>
            <person name="Dewar K."/>
            <person name="Wiley G.B."/>
            <person name="Macmil S.L."/>
            <person name="Roe B.A."/>
            <person name="Zeller R.W."/>
            <person name="Hastings K.E."/>
            <person name="Lemaire P."/>
            <person name="Lindquist E."/>
            <person name="Endo T."/>
            <person name="Hotta K."/>
            <person name="Inaba K."/>
        </authorList>
    </citation>
    <scope>NUCLEOTIDE SEQUENCE [LARGE SCALE GENOMIC DNA]</scope>
    <source>
        <strain evidence="5">wild type</strain>
    </source>
</reference>
<dbReference type="SUPFAM" id="SSF53335">
    <property type="entry name" value="S-adenosyl-L-methionine-dependent methyltransferases"/>
    <property type="match status" value="1"/>
</dbReference>
<keyword evidence="3" id="KW-0949">S-adenosyl-L-methionine</keyword>
<evidence type="ECO:0000313" key="5">
    <source>
        <dbReference type="Ensembl" id="ENSCINP00000034845.1"/>
    </source>
</evidence>
<reference evidence="5" key="4">
    <citation type="submission" date="2025-09" db="UniProtKB">
        <authorList>
            <consortium name="Ensembl"/>
        </authorList>
    </citation>
    <scope>IDENTIFICATION</scope>
</reference>
<dbReference type="InterPro" id="IPR019410">
    <property type="entry name" value="Methyltransf_16"/>
</dbReference>
<dbReference type="PANTHER" id="PTHR14614">
    <property type="entry name" value="HEPATOCELLULAR CARCINOMA-ASSOCIATED ANTIGEN"/>
    <property type="match status" value="1"/>
</dbReference>
<dbReference type="Ensembl" id="ENSCINT00000034170.1">
    <property type="protein sequence ID" value="ENSCINP00000034845.1"/>
    <property type="gene ID" value="ENSCING00000018492.1"/>
</dbReference>
<dbReference type="GO" id="GO:0005737">
    <property type="term" value="C:cytoplasm"/>
    <property type="evidence" value="ECO:0000318"/>
    <property type="project" value="GO_Central"/>
</dbReference>
<sequence length="241" mass="27121">MSSTSQCIESKKTFLFSDISNEDKSSESATLASQSVTTIEEIDAEYGSYTWPCAVVLAQYIWFHRKHIFNGKHVLELGAGTALPSILALMCTQPLSVTLTDKESYSRCFQVVQKSFKINKIGNVKDLTSDPPTTMQTTQQQFVNECPVYFMGLSWGQVSSKLVEMVSGCNEPTLPDVVIAADCFFEKSLFNDILSSVYFLLKSKSVEIEKNEKQGQNSKEGMFNKPVFLFTYQVRSRNWTI</sequence>
<accession>H2XYW1</accession>
<dbReference type="FunCoup" id="H2XYW1">
    <property type="interactions" value="24"/>
</dbReference>
<evidence type="ECO:0000313" key="6">
    <source>
        <dbReference type="Proteomes" id="UP000008144"/>
    </source>
</evidence>
<keyword evidence="2" id="KW-0808">Transferase</keyword>
<dbReference type="EMBL" id="EAAA01002841">
    <property type="status" value="NOT_ANNOTATED_CDS"/>
    <property type="molecule type" value="Genomic_DNA"/>
</dbReference>
<evidence type="ECO:0008006" key="7">
    <source>
        <dbReference type="Google" id="ProtNLM"/>
    </source>
</evidence>
<dbReference type="PANTHER" id="PTHR14614:SF164">
    <property type="entry name" value="HISTONE-ARGININE METHYLTRANSFERASE METTL23"/>
    <property type="match status" value="1"/>
</dbReference>
<proteinExistence type="inferred from homology"/>
<name>H2XYW1_CIOIN</name>
<evidence type="ECO:0000256" key="3">
    <source>
        <dbReference type="ARBA" id="ARBA00022691"/>
    </source>
</evidence>
<dbReference type="GO" id="GO:0040029">
    <property type="term" value="P:epigenetic regulation of gene expression"/>
    <property type="evidence" value="ECO:0000318"/>
    <property type="project" value="GO_Central"/>
</dbReference>
<dbReference type="GO" id="GO:0005634">
    <property type="term" value="C:nucleus"/>
    <property type="evidence" value="ECO:0000318"/>
    <property type="project" value="GO_Central"/>
</dbReference>
<keyword evidence="6" id="KW-1185">Reference proteome</keyword>
<reference evidence="5" key="3">
    <citation type="submission" date="2025-08" db="UniProtKB">
        <authorList>
            <consortium name="Ensembl"/>
        </authorList>
    </citation>
    <scope>IDENTIFICATION</scope>
</reference>
<dbReference type="Gene3D" id="3.40.50.150">
    <property type="entry name" value="Vaccinia Virus protein VP39"/>
    <property type="match status" value="1"/>
</dbReference>
<dbReference type="InterPro" id="IPR029063">
    <property type="entry name" value="SAM-dependent_MTases_sf"/>
</dbReference>
<reference evidence="6" key="1">
    <citation type="journal article" date="2002" name="Science">
        <title>The draft genome of Ciona intestinalis: insights into chordate and vertebrate origins.</title>
        <authorList>
            <person name="Dehal P."/>
            <person name="Satou Y."/>
            <person name="Campbell R.K."/>
            <person name="Chapman J."/>
            <person name="Degnan B."/>
            <person name="De Tomaso A."/>
            <person name="Davidson B."/>
            <person name="Di Gregorio A."/>
            <person name="Gelpke M."/>
            <person name="Goodstein D.M."/>
            <person name="Harafuji N."/>
            <person name="Hastings K.E."/>
            <person name="Ho I."/>
            <person name="Hotta K."/>
            <person name="Huang W."/>
            <person name="Kawashima T."/>
            <person name="Lemaire P."/>
            <person name="Martinez D."/>
            <person name="Meinertzhagen I.A."/>
            <person name="Necula S."/>
            <person name="Nonaka M."/>
            <person name="Putnam N."/>
            <person name="Rash S."/>
            <person name="Saiga H."/>
            <person name="Satake M."/>
            <person name="Terry A."/>
            <person name="Yamada L."/>
            <person name="Wang H.G."/>
            <person name="Awazu S."/>
            <person name="Azumi K."/>
            <person name="Boore J."/>
            <person name="Branno M."/>
            <person name="Chin-Bow S."/>
            <person name="DeSantis R."/>
            <person name="Doyle S."/>
            <person name="Francino P."/>
            <person name="Keys D.N."/>
            <person name="Haga S."/>
            <person name="Hayashi H."/>
            <person name="Hino K."/>
            <person name="Imai K.S."/>
            <person name="Inaba K."/>
            <person name="Kano S."/>
            <person name="Kobayashi K."/>
            <person name="Kobayashi M."/>
            <person name="Lee B.I."/>
            <person name="Makabe K.W."/>
            <person name="Manohar C."/>
            <person name="Matassi G."/>
            <person name="Medina M."/>
            <person name="Mochizuki Y."/>
            <person name="Mount S."/>
            <person name="Morishita T."/>
            <person name="Miura S."/>
            <person name="Nakayama A."/>
            <person name="Nishizaka S."/>
            <person name="Nomoto H."/>
            <person name="Ohta F."/>
            <person name="Oishi K."/>
            <person name="Rigoutsos I."/>
            <person name="Sano M."/>
            <person name="Sasaki A."/>
            <person name="Sasakura Y."/>
            <person name="Shoguchi E."/>
            <person name="Shin-i T."/>
            <person name="Spagnuolo A."/>
            <person name="Stainier D."/>
            <person name="Suzuki M.M."/>
            <person name="Tassy O."/>
            <person name="Takatori N."/>
            <person name="Tokuoka M."/>
            <person name="Yagi K."/>
            <person name="Yoshizaki F."/>
            <person name="Wada S."/>
            <person name="Zhang C."/>
            <person name="Hyatt P.D."/>
            <person name="Larimer F."/>
            <person name="Detter C."/>
            <person name="Doggett N."/>
            <person name="Glavina T."/>
            <person name="Hawkins T."/>
            <person name="Richardson P."/>
            <person name="Lucas S."/>
            <person name="Kohara Y."/>
            <person name="Levine M."/>
            <person name="Satoh N."/>
            <person name="Rokhsar D.S."/>
        </authorList>
    </citation>
    <scope>NUCLEOTIDE SEQUENCE [LARGE SCALE GENOMIC DNA]</scope>
</reference>
<dbReference type="AlphaFoldDB" id="H2XYW1"/>